<dbReference type="Pfam" id="PF13424">
    <property type="entry name" value="TPR_12"/>
    <property type="match status" value="1"/>
</dbReference>
<keyword evidence="2" id="KW-1185">Reference proteome</keyword>
<accession>A0AAD8F9F3</accession>
<reference evidence="1" key="1">
    <citation type="journal article" date="2023" name="PLoS Negl. Trop. Dis.">
        <title>A genome sequence for Biomphalaria pfeifferi, the major vector snail for the human-infecting parasite Schistosoma mansoni.</title>
        <authorList>
            <person name="Bu L."/>
            <person name="Lu L."/>
            <person name="Laidemitt M.R."/>
            <person name="Zhang S.M."/>
            <person name="Mutuku M."/>
            <person name="Mkoji G."/>
            <person name="Steinauer M."/>
            <person name="Loker E.S."/>
        </authorList>
    </citation>
    <scope>NUCLEOTIDE SEQUENCE</scope>
    <source>
        <strain evidence="1">KasaAsao</strain>
    </source>
</reference>
<dbReference type="Proteomes" id="UP001233172">
    <property type="component" value="Unassembled WGS sequence"/>
</dbReference>
<dbReference type="InterPro" id="IPR011990">
    <property type="entry name" value="TPR-like_helical_dom_sf"/>
</dbReference>
<proteinExistence type="predicted"/>
<protein>
    <submittedName>
        <fullName evidence="1">Kinesin light chain 4-like isoform X2</fullName>
    </submittedName>
</protein>
<name>A0AAD8F9F3_BIOPF</name>
<dbReference type="Gene3D" id="1.25.40.10">
    <property type="entry name" value="Tetratricopeptide repeat domain"/>
    <property type="match status" value="1"/>
</dbReference>
<reference evidence="1" key="2">
    <citation type="submission" date="2023-04" db="EMBL/GenBank/DDBJ databases">
        <authorList>
            <person name="Bu L."/>
            <person name="Lu L."/>
            <person name="Laidemitt M.R."/>
            <person name="Zhang S.M."/>
            <person name="Mutuku M."/>
            <person name="Mkoji G."/>
            <person name="Steinauer M."/>
            <person name="Loker E.S."/>
        </authorList>
    </citation>
    <scope>NUCLEOTIDE SEQUENCE</scope>
    <source>
        <strain evidence="1">KasaAsao</strain>
        <tissue evidence="1">Whole Snail</tissue>
    </source>
</reference>
<comment type="caution">
    <text evidence="1">The sequence shown here is derived from an EMBL/GenBank/DDBJ whole genome shotgun (WGS) entry which is preliminary data.</text>
</comment>
<evidence type="ECO:0000313" key="1">
    <source>
        <dbReference type="EMBL" id="KAK0054934.1"/>
    </source>
</evidence>
<organism evidence="1 2">
    <name type="scientific">Biomphalaria pfeifferi</name>
    <name type="common">Bloodfluke planorb</name>
    <name type="synonym">Freshwater snail</name>
    <dbReference type="NCBI Taxonomy" id="112525"/>
    <lineage>
        <taxon>Eukaryota</taxon>
        <taxon>Metazoa</taxon>
        <taxon>Spiralia</taxon>
        <taxon>Lophotrochozoa</taxon>
        <taxon>Mollusca</taxon>
        <taxon>Gastropoda</taxon>
        <taxon>Heterobranchia</taxon>
        <taxon>Euthyneura</taxon>
        <taxon>Panpulmonata</taxon>
        <taxon>Hygrophila</taxon>
        <taxon>Lymnaeoidea</taxon>
        <taxon>Planorbidae</taxon>
        <taxon>Biomphalaria</taxon>
    </lineage>
</organism>
<dbReference type="AlphaFoldDB" id="A0AAD8F9F3"/>
<gene>
    <name evidence="1" type="ORF">Bpfe_015510</name>
</gene>
<evidence type="ECO:0000313" key="2">
    <source>
        <dbReference type="Proteomes" id="UP001233172"/>
    </source>
</evidence>
<dbReference type="SUPFAM" id="SSF48452">
    <property type="entry name" value="TPR-like"/>
    <property type="match status" value="1"/>
</dbReference>
<sequence>MILNAQFPYSSKNFLCHVTLKAEENQRIHGKGLLHGCHVRDWPLLRDLMQTAFQCRSYPHLLKAAVMGRNLIISCFPNDSKEFYEIMYNSTKIYGSPSQKAVMQICLAQAIASKKGADLPNALTYVESAIETLQCYGPNFFYKLALWKKAKLLEVLGDHCQALEYFLKAREESHLTALRVESDDILQVTQLQMEEESLLAEIQEARPLIFSGKNVQAKEKLMMLYETINDRYDNHPEFAEILNGIGLVIQRGTKDTNEAFEWYNRSFKERLHTQNICPQNMVASMNHMSMILCRQGNPDAGENYLRRSLAILEKSDRNQYLTAVTLTHLSEVKVKQGDYYEAYKATIEAELILREASKNHDFRLKIHLYLVHHILVLTHTNSSSCAVTSTVEDSMKCLIQLASSIKQYLSDHGHHYLMSAYEHALLMNWRDSEDTYQQYRRDLLEHIRKPKLLRDVLLKKDTSQFPTSFLKEHRHIVEYIRDTDYAQLDFLKLFSSLSEACPMCRNIETTPAEQLWRKEIEKLSYDRETIRNVLSPMPTSHESFERLSLSVSEVSEQNVQSGSQSCANQVEMLVMIPSAMQDSKVINPSDMPGHQVSFKVINPSEMQGHQVSFKVINPSEMKGHQVSFKVINPSEMQGHQVSFKVINPSEMKGHQVSFKVINSSEMQGHQDSFKVIHSPEMPSHIDNVTSANPSDVYEFGIAEITSSSFAYNSWEAILSFQSQKITESYRMDVLNTQVDKNAFPNANYPRTRPGSSFSSLDMNDLSFTVLDLSSSFVDITTAMPNAIECVDNPSGDSNSSSFDDVVNT</sequence>
<dbReference type="EMBL" id="JASAOG010000073">
    <property type="protein sequence ID" value="KAK0054934.1"/>
    <property type="molecule type" value="Genomic_DNA"/>
</dbReference>